<evidence type="ECO:0000313" key="5">
    <source>
        <dbReference type="EMBL" id="MCE2597227.1"/>
    </source>
</evidence>
<comment type="caution">
    <text evidence="5">The sequence shown here is derived from an EMBL/GenBank/DDBJ whole genome shotgun (WGS) entry which is preliminary data.</text>
</comment>
<keyword evidence="6" id="KW-1185">Reference proteome</keyword>
<dbReference type="InterPro" id="IPR001451">
    <property type="entry name" value="Hexapep"/>
</dbReference>
<name>A0ABS8WFV1_9GAMM</name>
<dbReference type="PANTHER" id="PTHR23416:SF23">
    <property type="entry name" value="ACETYLTRANSFERASE C18B11.09C-RELATED"/>
    <property type="match status" value="1"/>
</dbReference>
<organism evidence="5 6">
    <name type="scientific">Motilimonas cestriensis</name>
    <dbReference type="NCBI Taxonomy" id="2742685"/>
    <lineage>
        <taxon>Bacteria</taxon>
        <taxon>Pseudomonadati</taxon>
        <taxon>Pseudomonadota</taxon>
        <taxon>Gammaproteobacteria</taxon>
        <taxon>Alteromonadales</taxon>
        <taxon>Alteromonadales genera incertae sedis</taxon>
        <taxon>Motilimonas</taxon>
    </lineage>
</organism>
<dbReference type="SUPFAM" id="SSF51161">
    <property type="entry name" value="Trimeric LpxA-like enzymes"/>
    <property type="match status" value="1"/>
</dbReference>
<gene>
    <name evidence="5" type="ORF">K6Y31_20855</name>
</gene>
<dbReference type="GO" id="GO:0016746">
    <property type="term" value="F:acyltransferase activity"/>
    <property type="evidence" value="ECO:0007669"/>
    <property type="project" value="UniProtKB-KW"/>
</dbReference>
<dbReference type="Pfam" id="PF00132">
    <property type="entry name" value="Hexapep"/>
    <property type="match status" value="1"/>
</dbReference>
<dbReference type="PROSITE" id="PS00101">
    <property type="entry name" value="HEXAPEP_TRANSFERASES"/>
    <property type="match status" value="1"/>
</dbReference>
<dbReference type="PANTHER" id="PTHR23416">
    <property type="entry name" value="SIALIC ACID SYNTHASE-RELATED"/>
    <property type="match status" value="1"/>
</dbReference>
<dbReference type="Proteomes" id="UP001201273">
    <property type="component" value="Unassembled WGS sequence"/>
</dbReference>
<dbReference type="InterPro" id="IPR011004">
    <property type="entry name" value="Trimer_LpxA-like_sf"/>
</dbReference>
<dbReference type="Gene3D" id="2.160.10.10">
    <property type="entry name" value="Hexapeptide repeat proteins"/>
    <property type="match status" value="1"/>
</dbReference>
<keyword evidence="4 5" id="KW-0012">Acyltransferase</keyword>
<protein>
    <submittedName>
        <fullName evidence="5">Acyltransferase</fullName>
    </submittedName>
</protein>
<dbReference type="EMBL" id="JAIMJA010000036">
    <property type="protein sequence ID" value="MCE2597227.1"/>
    <property type="molecule type" value="Genomic_DNA"/>
</dbReference>
<dbReference type="InterPro" id="IPR018357">
    <property type="entry name" value="Hexapep_transf_CS"/>
</dbReference>
<keyword evidence="2" id="KW-0808">Transferase</keyword>
<proteinExistence type="inferred from homology"/>
<comment type="similarity">
    <text evidence="1">Belongs to the transferase hexapeptide repeat family.</text>
</comment>
<evidence type="ECO:0000256" key="4">
    <source>
        <dbReference type="ARBA" id="ARBA00023315"/>
    </source>
</evidence>
<dbReference type="InterPro" id="IPR051159">
    <property type="entry name" value="Hexapeptide_acetyltransf"/>
</dbReference>
<evidence type="ECO:0000256" key="1">
    <source>
        <dbReference type="ARBA" id="ARBA00007274"/>
    </source>
</evidence>
<evidence type="ECO:0000313" key="6">
    <source>
        <dbReference type="Proteomes" id="UP001201273"/>
    </source>
</evidence>
<reference evidence="5 6" key="1">
    <citation type="journal article" date="2022" name="Environ. Microbiol. Rep.">
        <title>Eco-phylogenetic analyses reveal divergent evolution of vitamin B12 metabolism in the marine bacterial family 'Psychromonadaceae'.</title>
        <authorList>
            <person name="Jin X."/>
            <person name="Yang Y."/>
            <person name="Cao H."/>
            <person name="Gao B."/>
            <person name="Zhao Z."/>
        </authorList>
    </citation>
    <scope>NUCLEOTIDE SEQUENCE [LARGE SCALE GENOMIC DNA]</scope>
    <source>
        <strain evidence="5 6">MKS20</strain>
    </source>
</reference>
<evidence type="ECO:0000256" key="3">
    <source>
        <dbReference type="ARBA" id="ARBA00022737"/>
    </source>
</evidence>
<dbReference type="RefSeq" id="WP_233054979.1">
    <property type="nucleotide sequence ID" value="NZ_JAIMJA010000036.1"/>
</dbReference>
<accession>A0ABS8WFV1</accession>
<dbReference type="CDD" id="cd04647">
    <property type="entry name" value="LbH_MAT_like"/>
    <property type="match status" value="1"/>
</dbReference>
<keyword evidence="3" id="KW-0677">Repeat</keyword>
<evidence type="ECO:0000256" key="2">
    <source>
        <dbReference type="ARBA" id="ARBA00022679"/>
    </source>
</evidence>
<sequence length="225" mass="23845">MANYQYHFVSRPDQMDDNIDLLVDRLHQAKVKLGKLGYIAGIPRIAFSQVTDEGLPDSPINLADFSESIELGNHCYLESTCTPAFHSQAVKLTVVKCNQGVSGKIVIGDNVQLQGTAIIAYDRVTIGNNVVFGPMVTVMDCSGHTLTGRGQAGEVAKLKPKAVSIGDNVWIGANVMILKGVTIGDNAVIGAGSVVYESIPANAIALGNPAKIVKHISPDYIKAAS</sequence>